<sequence length="134" mass="14493">MPPATTASRLRGAERQRGRHRREKIWVRAPSLVGRSVMISPRTASARRLIRSGPPSPRAPPPCGTSWRGDSSSSLLILALVTTPMFGIESPLVCGSNECKISKRGSKFLMKFTYQSVALEITGENGDLGEGAKT</sequence>
<reference evidence="2" key="2">
    <citation type="journal article" date="2015" name="Data Brief">
        <title>Shoot transcriptome of the giant reed, Arundo donax.</title>
        <authorList>
            <person name="Barrero R.A."/>
            <person name="Guerrero F.D."/>
            <person name="Moolhuijzen P."/>
            <person name="Goolsby J.A."/>
            <person name="Tidwell J."/>
            <person name="Bellgard S.E."/>
            <person name="Bellgard M.I."/>
        </authorList>
    </citation>
    <scope>NUCLEOTIDE SEQUENCE</scope>
    <source>
        <tissue evidence="2">Shoot tissue taken approximately 20 cm above the soil surface</tissue>
    </source>
</reference>
<dbReference type="AlphaFoldDB" id="A0A0A9FVB0"/>
<dbReference type="EMBL" id="GBRH01182747">
    <property type="protein sequence ID" value="JAE15149.1"/>
    <property type="molecule type" value="Transcribed_RNA"/>
</dbReference>
<protein>
    <submittedName>
        <fullName evidence="2">Uncharacterized protein</fullName>
    </submittedName>
</protein>
<proteinExistence type="predicted"/>
<reference evidence="2" key="1">
    <citation type="submission" date="2014-09" db="EMBL/GenBank/DDBJ databases">
        <authorList>
            <person name="Magalhaes I.L.F."/>
            <person name="Oliveira U."/>
            <person name="Santos F.R."/>
            <person name="Vidigal T.H.D.A."/>
            <person name="Brescovit A.D."/>
            <person name="Santos A.J."/>
        </authorList>
    </citation>
    <scope>NUCLEOTIDE SEQUENCE</scope>
    <source>
        <tissue evidence="2">Shoot tissue taken approximately 20 cm above the soil surface</tissue>
    </source>
</reference>
<feature type="region of interest" description="Disordered" evidence="1">
    <location>
        <begin position="43"/>
        <end position="69"/>
    </location>
</feature>
<organism evidence="2">
    <name type="scientific">Arundo donax</name>
    <name type="common">Giant reed</name>
    <name type="synonym">Donax arundinaceus</name>
    <dbReference type="NCBI Taxonomy" id="35708"/>
    <lineage>
        <taxon>Eukaryota</taxon>
        <taxon>Viridiplantae</taxon>
        <taxon>Streptophyta</taxon>
        <taxon>Embryophyta</taxon>
        <taxon>Tracheophyta</taxon>
        <taxon>Spermatophyta</taxon>
        <taxon>Magnoliopsida</taxon>
        <taxon>Liliopsida</taxon>
        <taxon>Poales</taxon>
        <taxon>Poaceae</taxon>
        <taxon>PACMAD clade</taxon>
        <taxon>Arundinoideae</taxon>
        <taxon>Arundineae</taxon>
        <taxon>Arundo</taxon>
    </lineage>
</organism>
<feature type="region of interest" description="Disordered" evidence="1">
    <location>
        <begin position="1"/>
        <end position="21"/>
    </location>
</feature>
<evidence type="ECO:0000313" key="2">
    <source>
        <dbReference type="EMBL" id="JAE15149.1"/>
    </source>
</evidence>
<accession>A0A0A9FVB0</accession>
<evidence type="ECO:0000256" key="1">
    <source>
        <dbReference type="SAM" id="MobiDB-lite"/>
    </source>
</evidence>
<feature type="compositionally biased region" description="Pro residues" evidence="1">
    <location>
        <begin position="54"/>
        <end position="63"/>
    </location>
</feature>
<name>A0A0A9FVB0_ARUDO</name>